<dbReference type="PANTHER" id="PTHR31719:SF43">
    <property type="entry name" value="NAC TRANSCRIPTION FACTOR 56"/>
    <property type="match status" value="1"/>
</dbReference>
<dbReference type="InterPro" id="IPR003441">
    <property type="entry name" value="NAC-dom"/>
</dbReference>
<evidence type="ECO:0000256" key="1">
    <source>
        <dbReference type="ARBA" id="ARBA00023015"/>
    </source>
</evidence>
<dbReference type="InterPro" id="IPR036093">
    <property type="entry name" value="NAC_dom_sf"/>
</dbReference>
<dbReference type="PROSITE" id="PS51005">
    <property type="entry name" value="NAC"/>
    <property type="match status" value="1"/>
</dbReference>
<feature type="domain" description="NAC" evidence="5">
    <location>
        <begin position="7"/>
        <end position="159"/>
    </location>
</feature>
<evidence type="ECO:0000256" key="2">
    <source>
        <dbReference type="ARBA" id="ARBA00023125"/>
    </source>
</evidence>
<keyword evidence="2" id="KW-0238">DNA-binding</keyword>
<protein>
    <recommendedName>
        <fullName evidence="5">NAC domain-containing protein</fullName>
    </recommendedName>
</protein>
<accession>A0AAV9MEF6</accession>
<name>A0AAV9MEF6_9SOLN</name>
<evidence type="ECO:0000313" key="7">
    <source>
        <dbReference type="Proteomes" id="UP001311915"/>
    </source>
</evidence>
<comment type="caution">
    <text evidence="6">The sequence shown here is derived from an EMBL/GenBank/DDBJ whole genome shotgun (WGS) entry which is preliminary data.</text>
</comment>
<proteinExistence type="predicted"/>
<keyword evidence="4" id="KW-0539">Nucleus</keyword>
<evidence type="ECO:0000259" key="5">
    <source>
        <dbReference type="PROSITE" id="PS51005"/>
    </source>
</evidence>
<dbReference type="PANTHER" id="PTHR31719">
    <property type="entry name" value="NAC TRANSCRIPTION FACTOR 56"/>
    <property type="match status" value="1"/>
</dbReference>
<dbReference type="EMBL" id="JAWPEI010000001">
    <property type="protein sequence ID" value="KAK4736417.1"/>
    <property type="molecule type" value="Genomic_DNA"/>
</dbReference>
<keyword evidence="1" id="KW-0805">Transcription regulation</keyword>
<evidence type="ECO:0000256" key="3">
    <source>
        <dbReference type="ARBA" id="ARBA00023163"/>
    </source>
</evidence>
<organism evidence="6 7">
    <name type="scientific">Solanum pinnatisectum</name>
    <name type="common">tansyleaf nightshade</name>
    <dbReference type="NCBI Taxonomy" id="50273"/>
    <lineage>
        <taxon>Eukaryota</taxon>
        <taxon>Viridiplantae</taxon>
        <taxon>Streptophyta</taxon>
        <taxon>Embryophyta</taxon>
        <taxon>Tracheophyta</taxon>
        <taxon>Spermatophyta</taxon>
        <taxon>Magnoliopsida</taxon>
        <taxon>eudicotyledons</taxon>
        <taxon>Gunneridae</taxon>
        <taxon>Pentapetalae</taxon>
        <taxon>asterids</taxon>
        <taxon>lamiids</taxon>
        <taxon>Solanales</taxon>
        <taxon>Solanaceae</taxon>
        <taxon>Solanoideae</taxon>
        <taxon>Solaneae</taxon>
        <taxon>Solanum</taxon>
    </lineage>
</organism>
<dbReference type="AlphaFoldDB" id="A0AAV9MEF6"/>
<sequence>MAQAKGSPLGHIFYPKNIELMKYLVGFTRDEPLPDQNQFMQVVNFYAENEPWQIFEGANSYTCYFITPQKKKNSKWKRVARTVGKGMWRPQGKGKKVFDNKGRLMGYWLMTEYSFYDGYLGAKEIMNKGHVICKIKKKGKSTSDENMNDVEELIDLSLQLEDDIIVEEDDVGDEVLAIMDKEDDDDPNVECLEVHRSIS</sequence>
<evidence type="ECO:0000256" key="4">
    <source>
        <dbReference type="ARBA" id="ARBA00023242"/>
    </source>
</evidence>
<dbReference type="Proteomes" id="UP001311915">
    <property type="component" value="Unassembled WGS sequence"/>
</dbReference>
<keyword evidence="3" id="KW-0804">Transcription</keyword>
<evidence type="ECO:0000313" key="6">
    <source>
        <dbReference type="EMBL" id="KAK4736417.1"/>
    </source>
</evidence>
<gene>
    <name evidence="6" type="ORF">R3W88_000114</name>
</gene>
<reference evidence="6 7" key="1">
    <citation type="submission" date="2023-10" db="EMBL/GenBank/DDBJ databases">
        <title>Genome-Wide Identification Analysis in wild type Solanum Pinnatisectum Reveals Some Genes Defensing Phytophthora Infestans.</title>
        <authorList>
            <person name="Sun C."/>
        </authorList>
    </citation>
    <scope>NUCLEOTIDE SEQUENCE [LARGE SCALE GENOMIC DNA]</scope>
    <source>
        <strain evidence="6">LQN</strain>
        <tissue evidence="6">Leaf</tissue>
    </source>
</reference>
<dbReference type="Gene3D" id="2.170.150.80">
    <property type="entry name" value="NAC domain"/>
    <property type="match status" value="1"/>
</dbReference>
<dbReference type="GO" id="GO:0006355">
    <property type="term" value="P:regulation of DNA-templated transcription"/>
    <property type="evidence" value="ECO:0007669"/>
    <property type="project" value="InterPro"/>
</dbReference>
<dbReference type="GO" id="GO:0003677">
    <property type="term" value="F:DNA binding"/>
    <property type="evidence" value="ECO:0007669"/>
    <property type="project" value="UniProtKB-KW"/>
</dbReference>
<dbReference type="Pfam" id="PF02365">
    <property type="entry name" value="NAM"/>
    <property type="match status" value="1"/>
</dbReference>
<dbReference type="SUPFAM" id="SSF101941">
    <property type="entry name" value="NAC domain"/>
    <property type="match status" value="1"/>
</dbReference>
<keyword evidence="7" id="KW-1185">Reference proteome</keyword>